<keyword evidence="2 5" id="KW-0547">Nucleotide-binding</keyword>
<keyword evidence="4 5" id="KW-0067">ATP-binding</keyword>
<dbReference type="SMART" id="SM00028">
    <property type="entry name" value="TPR"/>
    <property type="match status" value="6"/>
</dbReference>
<dbReference type="Proteomes" id="UP000317199">
    <property type="component" value="Chromosome"/>
</dbReference>
<protein>
    <submittedName>
        <fullName evidence="8">Protein kinase</fullName>
    </submittedName>
</protein>
<dbReference type="PANTHER" id="PTHR43289:SF34">
    <property type="entry name" value="SERINE_THREONINE-PROTEIN KINASE YBDM-RELATED"/>
    <property type="match status" value="1"/>
</dbReference>
<accession>A0A514BUX4</accession>
<keyword evidence="9" id="KW-1185">Reference proteome</keyword>
<dbReference type="Pfam" id="PF13424">
    <property type="entry name" value="TPR_12"/>
    <property type="match status" value="2"/>
</dbReference>
<name>A0A514BUX4_9GAMM</name>
<dbReference type="PROSITE" id="PS00108">
    <property type="entry name" value="PROTEIN_KINASE_ST"/>
    <property type="match status" value="1"/>
</dbReference>
<evidence type="ECO:0000256" key="3">
    <source>
        <dbReference type="ARBA" id="ARBA00022777"/>
    </source>
</evidence>
<feature type="binding site" evidence="5">
    <location>
        <position position="113"/>
    </location>
    <ligand>
        <name>ATP</name>
        <dbReference type="ChEBI" id="CHEBI:30616"/>
    </ligand>
</feature>
<dbReference type="AlphaFoldDB" id="A0A514BUX4"/>
<feature type="domain" description="Protein kinase" evidence="7">
    <location>
        <begin position="82"/>
        <end position="352"/>
    </location>
</feature>
<evidence type="ECO:0000256" key="1">
    <source>
        <dbReference type="ARBA" id="ARBA00022679"/>
    </source>
</evidence>
<dbReference type="GO" id="GO:0005524">
    <property type="term" value="F:ATP binding"/>
    <property type="evidence" value="ECO:0007669"/>
    <property type="project" value="UniProtKB-UniRule"/>
</dbReference>
<dbReference type="SMART" id="SM00220">
    <property type="entry name" value="S_TKc"/>
    <property type="match status" value="1"/>
</dbReference>
<keyword evidence="3 8" id="KW-0418">Kinase</keyword>
<dbReference type="GO" id="GO:0004674">
    <property type="term" value="F:protein serine/threonine kinase activity"/>
    <property type="evidence" value="ECO:0007669"/>
    <property type="project" value="TreeGrafter"/>
</dbReference>
<dbReference type="Pfam" id="PF00069">
    <property type="entry name" value="Pkinase"/>
    <property type="match status" value="1"/>
</dbReference>
<dbReference type="OrthoDB" id="9801841at2"/>
<dbReference type="Gene3D" id="1.25.40.10">
    <property type="entry name" value="Tetratricopeptide repeat domain"/>
    <property type="match status" value="2"/>
</dbReference>
<dbReference type="InterPro" id="IPR011990">
    <property type="entry name" value="TPR-like_helical_dom_sf"/>
</dbReference>
<gene>
    <name evidence="8" type="ORF">FKV23_14530</name>
</gene>
<evidence type="ECO:0000256" key="4">
    <source>
        <dbReference type="ARBA" id="ARBA00022840"/>
    </source>
</evidence>
<dbReference type="InterPro" id="IPR000719">
    <property type="entry name" value="Prot_kinase_dom"/>
</dbReference>
<dbReference type="InterPro" id="IPR017441">
    <property type="entry name" value="Protein_kinase_ATP_BS"/>
</dbReference>
<proteinExistence type="predicted"/>
<dbReference type="InterPro" id="IPR008271">
    <property type="entry name" value="Ser/Thr_kinase_AS"/>
</dbReference>
<organism evidence="8 9">
    <name type="scientific">Marilutibacter alkalisoli</name>
    <dbReference type="NCBI Taxonomy" id="2591633"/>
    <lineage>
        <taxon>Bacteria</taxon>
        <taxon>Pseudomonadati</taxon>
        <taxon>Pseudomonadota</taxon>
        <taxon>Gammaproteobacteria</taxon>
        <taxon>Lysobacterales</taxon>
        <taxon>Lysobacteraceae</taxon>
        <taxon>Marilutibacter</taxon>
    </lineage>
</organism>
<evidence type="ECO:0000313" key="8">
    <source>
        <dbReference type="EMBL" id="QDH71167.1"/>
    </source>
</evidence>
<dbReference type="RefSeq" id="WP_141624499.1">
    <property type="nucleotide sequence ID" value="NZ_CP041242.1"/>
</dbReference>
<dbReference type="CDD" id="cd14014">
    <property type="entry name" value="STKc_PknB_like"/>
    <property type="match status" value="1"/>
</dbReference>
<dbReference type="SUPFAM" id="SSF48452">
    <property type="entry name" value="TPR-like"/>
    <property type="match status" value="3"/>
</dbReference>
<dbReference type="Gene3D" id="3.30.200.20">
    <property type="entry name" value="Phosphorylase Kinase, domain 1"/>
    <property type="match status" value="1"/>
</dbReference>
<dbReference type="Gene3D" id="1.10.510.10">
    <property type="entry name" value="Transferase(Phosphotransferase) domain 1"/>
    <property type="match status" value="1"/>
</dbReference>
<sequence>MNPDLARRWAEVDAVLDELLEQPEARRRDWLQARCADIELRALVLSLLDADSSHGAALEARAAAVHDWLGAQADALPDVPGYRVLRLIGEGGMASVFLAERMLGETVQQVALKRLRLNVYDPRERRRFEHEHRILARLEHPHIARLIDAGIAPDGVPWFAMEYVEGEPLIAWCNARRLGIDARLDLFADICAAAHYAHQHLVVHRDLKPSNLLVDGEGQVRLLDFGIARLLEPDTGDPQRTGTGLRRLTPGYAAPEQYTGQASTATDVYALGVVLVELLSGQRPLPGTAPGADPMRDLTITRDDADTRATTPRALTRLLSGDLGTIARKAMRSEPALRYGSAQALGDDIAALRAGRPVAARRGDWRYRAACFVRRNKAAVAASALITVTLVAATGISLDQARRARAEAARAQAVQAFVENMLAPLRSGVPATSLPKLDEVLARGVRDLENRRQHDPEVYGELLVMFARTYERMGESRIAGDLAQRAYEHAEQVFGHDDPLTARALALRGRARLGQEDLAEARADLEAARRLMRRHGIEGVALAEVLDDLGLLQVHARRPAEAIPLFTEAQRQRESELGPQHPDLSIGYSNLALAEHERSNTEKALTLSEQAYRHRVQHEGADTREAAILLGNVAKIKGSLGRLHDSAEDHMASLAVFDRLGLRDPPDRFNLALAACSDWWKLDDLERALPQCEMAIGIAEQHWGADSRQHTAARRYRMAMLTSLGRLREAHTEAAGIRAALQAMAGEGADLGLLILTAWSSKQQEVEGDHVGMRDSLIHVFRELGDTHWSLPVIRARLALACTHAPAPDCPSGLIEHADREASDPGWRRHPMWIEGQLTLTRVMLVQGDIAQAHARLDDVESIANQPHVRLPPGHRWLAQARMLRGDAFAAQGDHAAAEREWQAAESVFAARYAADHPFRRGLAHRLQQPEAAR</sequence>
<evidence type="ECO:0000256" key="2">
    <source>
        <dbReference type="ARBA" id="ARBA00022741"/>
    </source>
</evidence>
<evidence type="ECO:0000256" key="6">
    <source>
        <dbReference type="SAM" id="Coils"/>
    </source>
</evidence>
<dbReference type="EMBL" id="CP041242">
    <property type="protein sequence ID" value="QDH71167.1"/>
    <property type="molecule type" value="Genomic_DNA"/>
</dbReference>
<dbReference type="PROSITE" id="PS50011">
    <property type="entry name" value="PROTEIN_KINASE_DOM"/>
    <property type="match status" value="1"/>
</dbReference>
<dbReference type="SUPFAM" id="SSF56112">
    <property type="entry name" value="Protein kinase-like (PK-like)"/>
    <property type="match status" value="1"/>
</dbReference>
<dbReference type="InterPro" id="IPR011009">
    <property type="entry name" value="Kinase-like_dom_sf"/>
</dbReference>
<dbReference type="PANTHER" id="PTHR43289">
    <property type="entry name" value="MITOGEN-ACTIVATED PROTEIN KINASE KINASE KINASE 20-RELATED"/>
    <property type="match status" value="1"/>
</dbReference>
<dbReference type="InterPro" id="IPR019734">
    <property type="entry name" value="TPR_rpt"/>
</dbReference>
<evidence type="ECO:0000313" key="9">
    <source>
        <dbReference type="Proteomes" id="UP000317199"/>
    </source>
</evidence>
<reference evidence="8 9" key="1">
    <citation type="submission" date="2019-06" db="EMBL/GenBank/DDBJ databases">
        <title>Lysobacter alkalisoli sp. nov. isolated from saline-alkali soil.</title>
        <authorList>
            <person name="Sun J.-Q."/>
            <person name="Xu L."/>
        </authorList>
    </citation>
    <scope>NUCLEOTIDE SEQUENCE [LARGE SCALE GENOMIC DNA]</scope>
    <source>
        <strain evidence="8 9">SJ-36</strain>
    </source>
</reference>
<dbReference type="PROSITE" id="PS00107">
    <property type="entry name" value="PROTEIN_KINASE_ATP"/>
    <property type="match status" value="1"/>
</dbReference>
<feature type="coiled-coil region" evidence="6">
    <location>
        <begin position="511"/>
        <end position="538"/>
    </location>
</feature>
<keyword evidence="1" id="KW-0808">Transferase</keyword>
<dbReference type="KEGG" id="lyj:FKV23_14530"/>
<evidence type="ECO:0000259" key="7">
    <source>
        <dbReference type="PROSITE" id="PS50011"/>
    </source>
</evidence>
<evidence type="ECO:0000256" key="5">
    <source>
        <dbReference type="PROSITE-ProRule" id="PRU10141"/>
    </source>
</evidence>
<keyword evidence="6" id="KW-0175">Coiled coil</keyword>